<feature type="region of interest" description="Disordered" evidence="1">
    <location>
        <begin position="634"/>
        <end position="704"/>
    </location>
</feature>
<dbReference type="AlphaFoldDB" id="A0A6A6QV80"/>
<feature type="region of interest" description="Disordered" evidence="1">
    <location>
        <begin position="198"/>
        <end position="319"/>
    </location>
</feature>
<feature type="region of interest" description="Disordered" evidence="1">
    <location>
        <begin position="1"/>
        <end position="33"/>
    </location>
</feature>
<evidence type="ECO:0000313" key="3">
    <source>
        <dbReference type="EMBL" id="KAF2496341.1"/>
    </source>
</evidence>
<organism evidence="3 4">
    <name type="scientific">Lophium mytilinum</name>
    <dbReference type="NCBI Taxonomy" id="390894"/>
    <lineage>
        <taxon>Eukaryota</taxon>
        <taxon>Fungi</taxon>
        <taxon>Dikarya</taxon>
        <taxon>Ascomycota</taxon>
        <taxon>Pezizomycotina</taxon>
        <taxon>Dothideomycetes</taxon>
        <taxon>Pleosporomycetidae</taxon>
        <taxon>Mytilinidiales</taxon>
        <taxon>Mytilinidiaceae</taxon>
        <taxon>Lophium</taxon>
    </lineage>
</organism>
<keyword evidence="4" id="KW-1185">Reference proteome</keyword>
<dbReference type="Pfam" id="PF00627">
    <property type="entry name" value="UBA"/>
    <property type="match status" value="1"/>
</dbReference>
<accession>A0A6A6QV80</accession>
<evidence type="ECO:0000256" key="1">
    <source>
        <dbReference type="SAM" id="MobiDB-lite"/>
    </source>
</evidence>
<feature type="compositionally biased region" description="Polar residues" evidence="1">
    <location>
        <begin position="203"/>
        <end position="221"/>
    </location>
</feature>
<feature type="compositionally biased region" description="Basic and acidic residues" evidence="1">
    <location>
        <begin position="527"/>
        <end position="539"/>
    </location>
</feature>
<dbReference type="PROSITE" id="PS50030">
    <property type="entry name" value="UBA"/>
    <property type="match status" value="1"/>
</dbReference>
<reference evidence="3" key="1">
    <citation type="journal article" date="2020" name="Stud. Mycol.">
        <title>101 Dothideomycetes genomes: a test case for predicting lifestyles and emergence of pathogens.</title>
        <authorList>
            <person name="Haridas S."/>
            <person name="Albert R."/>
            <person name="Binder M."/>
            <person name="Bloem J."/>
            <person name="Labutti K."/>
            <person name="Salamov A."/>
            <person name="Andreopoulos B."/>
            <person name="Baker S."/>
            <person name="Barry K."/>
            <person name="Bills G."/>
            <person name="Bluhm B."/>
            <person name="Cannon C."/>
            <person name="Castanera R."/>
            <person name="Culley D."/>
            <person name="Daum C."/>
            <person name="Ezra D."/>
            <person name="Gonzalez J."/>
            <person name="Henrissat B."/>
            <person name="Kuo A."/>
            <person name="Liang C."/>
            <person name="Lipzen A."/>
            <person name="Lutzoni F."/>
            <person name="Magnuson J."/>
            <person name="Mondo S."/>
            <person name="Nolan M."/>
            <person name="Ohm R."/>
            <person name="Pangilinan J."/>
            <person name="Park H.-J."/>
            <person name="Ramirez L."/>
            <person name="Alfaro M."/>
            <person name="Sun H."/>
            <person name="Tritt A."/>
            <person name="Yoshinaga Y."/>
            <person name="Zwiers L.-H."/>
            <person name="Turgeon B."/>
            <person name="Goodwin S."/>
            <person name="Spatafora J."/>
            <person name="Crous P."/>
            <person name="Grigoriev I."/>
        </authorList>
    </citation>
    <scope>NUCLEOTIDE SEQUENCE</scope>
    <source>
        <strain evidence="3">CBS 269.34</strain>
    </source>
</reference>
<feature type="compositionally biased region" description="Basic and acidic residues" evidence="1">
    <location>
        <begin position="222"/>
        <end position="231"/>
    </location>
</feature>
<evidence type="ECO:0000259" key="2">
    <source>
        <dbReference type="PROSITE" id="PS50030"/>
    </source>
</evidence>
<feature type="compositionally biased region" description="Polar residues" evidence="1">
    <location>
        <begin position="232"/>
        <end position="265"/>
    </location>
</feature>
<dbReference type="Gene3D" id="1.10.8.10">
    <property type="entry name" value="DNA helicase RuvA subunit, C-terminal domain"/>
    <property type="match status" value="1"/>
</dbReference>
<dbReference type="InterPro" id="IPR015940">
    <property type="entry name" value="UBA"/>
</dbReference>
<feature type="compositionally biased region" description="Acidic residues" evidence="1">
    <location>
        <begin position="8"/>
        <end position="18"/>
    </location>
</feature>
<feature type="compositionally biased region" description="Polar residues" evidence="1">
    <location>
        <begin position="291"/>
        <end position="302"/>
    </location>
</feature>
<dbReference type="Proteomes" id="UP000799750">
    <property type="component" value="Unassembled WGS sequence"/>
</dbReference>
<feature type="compositionally biased region" description="Low complexity" evidence="1">
    <location>
        <begin position="635"/>
        <end position="652"/>
    </location>
</feature>
<dbReference type="InterPro" id="IPR009060">
    <property type="entry name" value="UBA-like_sf"/>
</dbReference>
<feature type="region of interest" description="Disordered" evidence="1">
    <location>
        <begin position="523"/>
        <end position="586"/>
    </location>
</feature>
<gene>
    <name evidence="3" type="ORF">BU16DRAFT_617788</name>
</gene>
<sequence>MQRVIRDSDDESDVEDELCSPVRGNGTGSTESLRNKIEAAHRDLVAPTQSPSHKAANRNAISILHTTGDITRNPTIAINSTVPSVKDAHTRSDRVLENNHSRLMQHTSPATAENRPYNSTNTADPDMILEAPIDSTLPATYVPNGPWELPGSIQDDFEHHQPLAMFPEMSSTVPNNTQTQQRLMDELLRSHHPNMPVAMPLPDQTTQNSSIPWSAYMTTPSENRDAPEDSIRQSGDSLGNEHAQPQASSRTPTVHTDQAQSATESKTGKEASGSAELIPVDNRRIAERTRSQSVPDNDNSPKTKPRLEKRKPTPTIKQHGVIDLEDDDEAFGLPKERYRPRPSRSRSTNVILEDPIDFSVRPEKAKKSRSKRNNTTGSIGHLVLSSSEKAERICAMGFSPSNAKQALKACDNRFDQAVEWLLNRPGSSKGQHDTAVTAQQDPSLVIAVELEEKRKPNVAELQSPTKGQVRELLHVAIPAVRSPLRRKTDESEECIEHNTRVQDHGDINNVITTKVLPEGKTLGPNTMHHEQLEKPKDVTTDGPRTKRRKTTALEEAGDTIPTSVPLHSPGEKKRGRGRPRRAEKEVETLIAPHEEARMSVDESVSTEAVHQVHDKCETREGIPRGTEMTSVYAIGTTLPPNTPPDTTIDGTTSNSSVPKPETKSQKPKKGTGGSLSPSGKSKVPLRVGLSKRARIAPLLRVMRK</sequence>
<feature type="compositionally biased region" description="Basic and acidic residues" evidence="1">
    <location>
        <begin position="281"/>
        <end position="290"/>
    </location>
</feature>
<dbReference type="SUPFAM" id="SSF46934">
    <property type="entry name" value="UBA-like"/>
    <property type="match status" value="1"/>
</dbReference>
<proteinExistence type="predicted"/>
<evidence type="ECO:0000313" key="4">
    <source>
        <dbReference type="Proteomes" id="UP000799750"/>
    </source>
</evidence>
<name>A0A6A6QV80_9PEZI</name>
<dbReference type="EMBL" id="MU004188">
    <property type="protein sequence ID" value="KAF2496341.1"/>
    <property type="molecule type" value="Genomic_DNA"/>
</dbReference>
<protein>
    <recommendedName>
        <fullName evidence="2">UBA domain-containing protein</fullName>
    </recommendedName>
</protein>
<dbReference type="SMART" id="SM00165">
    <property type="entry name" value="UBA"/>
    <property type="match status" value="1"/>
</dbReference>
<feature type="domain" description="UBA" evidence="2">
    <location>
        <begin position="385"/>
        <end position="424"/>
    </location>
</feature>
<dbReference type="OrthoDB" id="5404794at2759"/>